<comment type="similarity">
    <text evidence="1 8">Belongs to the FGGY kinase family.</text>
</comment>
<dbReference type="InterPro" id="IPR050406">
    <property type="entry name" value="FGGY_Carb_Kinase"/>
</dbReference>
<dbReference type="InterPro" id="IPR043129">
    <property type="entry name" value="ATPase_NBD"/>
</dbReference>
<dbReference type="InterPro" id="IPR018483">
    <property type="entry name" value="Carb_kinase_FGGY_CS"/>
</dbReference>
<gene>
    <name evidence="8 11" type="primary">xylB</name>
    <name evidence="11" type="ORF">Pan265_20980</name>
</gene>
<keyword evidence="4 8" id="KW-0547">Nucleotide-binding</keyword>
<dbReference type="EC" id="2.7.1.17" evidence="8"/>
<dbReference type="RefSeq" id="WP_145446403.1">
    <property type="nucleotide sequence ID" value="NZ_CP036280.1"/>
</dbReference>
<name>A0A518BZ46_9BACT</name>
<comment type="catalytic activity">
    <reaction evidence="8">
        <text>D-xylulose + ATP = D-xylulose 5-phosphate + ADP + H(+)</text>
        <dbReference type="Rhea" id="RHEA:10964"/>
        <dbReference type="ChEBI" id="CHEBI:15378"/>
        <dbReference type="ChEBI" id="CHEBI:17140"/>
        <dbReference type="ChEBI" id="CHEBI:30616"/>
        <dbReference type="ChEBI" id="CHEBI:57737"/>
        <dbReference type="ChEBI" id="CHEBI:456216"/>
        <dbReference type="EC" id="2.7.1.17"/>
    </reaction>
</comment>
<organism evidence="11 12">
    <name type="scientific">Mucisphaera calidilacus</name>
    <dbReference type="NCBI Taxonomy" id="2527982"/>
    <lineage>
        <taxon>Bacteria</taxon>
        <taxon>Pseudomonadati</taxon>
        <taxon>Planctomycetota</taxon>
        <taxon>Phycisphaerae</taxon>
        <taxon>Phycisphaerales</taxon>
        <taxon>Phycisphaeraceae</taxon>
        <taxon>Mucisphaera</taxon>
    </lineage>
</organism>
<evidence type="ECO:0000259" key="9">
    <source>
        <dbReference type="Pfam" id="PF00370"/>
    </source>
</evidence>
<dbReference type="GO" id="GO:0042732">
    <property type="term" value="P:D-xylose metabolic process"/>
    <property type="evidence" value="ECO:0007669"/>
    <property type="project" value="UniProtKB-KW"/>
</dbReference>
<keyword evidence="12" id="KW-1185">Reference proteome</keyword>
<dbReference type="InterPro" id="IPR018484">
    <property type="entry name" value="FGGY_N"/>
</dbReference>
<dbReference type="Gene3D" id="3.30.420.40">
    <property type="match status" value="2"/>
</dbReference>
<dbReference type="PANTHER" id="PTHR43095">
    <property type="entry name" value="SUGAR KINASE"/>
    <property type="match status" value="1"/>
</dbReference>
<evidence type="ECO:0000313" key="12">
    <source>
        <dbReference type="Proteomes" id="UP000320386"/>
    </source>
</evidence>
<evidence type="ECO:0000259" key="10">
    <source>
        <dbReference type="Pfam" id="PF02782"/>
    </source>
</evidence>
<proteinExistence type="inferred from homology"/>
<keyword evidence="6 8" id="KW-0067">ATP-binding</keyword>
<feature type="domain" description="Carbohydrate kinase FGGY N-terminal" evidence="9">
    <location>
        <begin position="4"/>
        <end position="241"/>
    </location>
</feature>
<dbReference type="GO" id="GO:0005524">
    <property type="term" value="F:ATP binding"/>
    <property type="evidence" value="ECO:0007669"/>
    <property type="project" value="UniProtKB-KW"/>
</dbReference>
<evidence type="ECO:0000256" key="6">
    <source>
        <dbReference type="ARBA" id="ARBA00022840"/>
    </source>
</evidence>
<dbReference type="NCBIfam" id="TIGR01312">
    <property type="entry name" value="XylB"/>
    <property type="match status" value="1"/>
</dbReference>
<evidence type="ECO:0000256" key="5">
    <source>
        <dbReference type="ARBA" id="ARBA00022777"/>
    </source>
</evidence>
<evidence type="ECO:0000256" key="3">
    <source>
        <dbReference type="ARBA" id="ARBA00022679"/>
    </source>
</evidence>
<evidence type="ECO:0000256" key="7">
    <source>
        <dbReference type="ARBA" id="ARBA00023277"/>
    </source>
</evidence>
<dbReference type="GO" id="GO:0004856">
    <property type="term" value="F:D-xylulokinase activity"/>
    <property type="evidence" value="ECO:0007669"/>
    <property type="project" value="UniProtKB-EC"/>
</dbReference>
<dbReference type="Proteomes" id="UP000320386">
    <property type="component" value="Chromosome"/>
</dbReference>
<evidence type="ECO:0000256" key="2">
    <source>
        <dbReference type="ARBA" id="ARBA00022629"/>
    </source>
</evidence>
<dbReference type="AlphaFoldDB" id="A0A518BZ46"/>
<accession>A0A518BZ46</accession>
<dbReference type="SUPFAM" id="SSF53067">
    <property type="entry name" value="Actin-like ATPase domain"/>
    <property type="match status" value="2"/>
</dbReference>
<keyword evidence="5 8" id="KW-0418">Kinase</keyword>
<dbReference type="EMBL" id="CP036280">
    <property type="protein sequence ID" value="QDU72234.1"/>
    <property type="molecule type" value="Genomic_DNA"/>
</dbReference>
<evidence type="ECO:0000256" key="1">
    <source>
        <dbReference type="ARBA" id="ARBA00009156"/>
    </source>
</evidence>
<protein>
    <recommendedName>
        <fullName evidence="8">Xylulose kinase</fullName>
        <shortName evidence="8">Xylulokinase</shortName>
        <ecNumber evidence="8">2.7.1.17</ecNumber>
    </recommendedName>
</protein>
<sequence>MRGLWLGLDVGTQSTKALVVDGDARRVVARASVAYDLIAGLPEGAAEQDPKTWADAVVACLRQVSDQGVDLSSVRGVGVSGQQHGLVLLDAAGGVVRPAKLWCDTATASEAAVLSERFGRAVPTGFTASKILWVQEHEPENWAKTATVMLPHDYINFLLTGRRTMEVGDASGSGLFDPVARGFNGREVELMGGGVGDRLPELVEAPEPVGAVSAAGSSWCGLPAGALVSAGGGDNMMSAIGSGATTPGPVVLSLGTSGTVFACADRAVIDPDGLIAPFCDSTGRYLPLLCTMNVTGVTEEVREAFGMDHGALTERASSVAAGCEGLLWLPFLAGERVPDLPTASGTLTGMRHGWLDPAVLFRAAIEGTTLNLAWGAKRMAGLGVSIDAVRVVGGGSKNALWRQVAADVFGVPVVTLEEPESAALGGAIQAMWTEACGSDVSADLGAVGEGLIRTGGEVEPSASGVAAYAGVYERYCGALARVYGV</sequence>
<keyword evidence="2 8" id="KW-0859">Xylose metabolism</keyword>
<dbReference type="InterPro" id="IPR006000">
    <property type="entry name" value="Xylulokinase"/>
</dbReference>
<dbReference type="InterPro" id="IPR018485">
    <property type="entry name" value="FGGY_C"/>
</dbReference>
<keyword evidence="7 8" id="KW-0119">Carbohydrate metabolism</keyword>
<dbReference type="Pfam" id="PF00370">
    <property type="entry name" value="FGGY_N"/>
    <property type="match status" value="1"/>
</dbReference>
<dbReference type="PANTHER" id="PTHR43095:SF5">
    <property type="entry name" value="XYLULOSE KINASE"/>
    <property type="match status" value="1"/>
</dbReference>
<dbReference type="CDD" id="cd07809">
    <property type="entry name" value="ASKHA_NBD_FGGY_BaXK-like"/>
    <property type="match status" value="1"/>
</dbReference>
<reference evidence="11 12" key="1">
    <citation type="submission" date="2019-02" db="EMBL/GenBank/DDBJ databases">
        <title>Deep-cultivation of Planctomycetes and their phenomic and genomic characterization uncovers novel biology.</title>
        <authorList>
            <person name="Wiegand S."/>
            <person name="Jogler M."/>
            <person name="Boedeker C."/>
            <person name="Pinto D."/>
            <person name="Vollmers J."/>
            <person name="Rivas-Marin E."/>
            <person name="Kohn T."/>
            <person name="Peeters S.H."/>
            <person name="Heuer A."/>
            <person name="Rast P."/>
            <person name="Oberbeckmann S."/>
            <person name="Bunk B."/>
            <person name="Jeske O."/>
            <person name="Meyerdierks A."/>
            <person name="Storesund J.E."/>
            <person name="Kallscheuer N."/>
            <person name="Luecker S."/>
            <person name="Lage O.M."/>
            <person name="Pohl T."/>
            <person name="Merkel B.J."/>
            <person name="Hornburger P."/>
            <person name="Mueller R.-W."/>
            <person name="Bruemmer F."/>
            <person name="Labrenz M."/>
            <person name="Spormann A.M."/>
            <person name="Op den Camp H."/>
            <person name="Overmann J."/>
            <person name="Amann R."/>
            <person name="Jetten M.S.M."/>
            <person name="Mascher T."/>
            <person name="Medema M.H."/>
            <person name="Devos D.P."/>
            <person name="Kaster A.-K."/>
            <person name="Ovreas L."/>
            <person name="Rohde M."/>
            <person name="Galperin M.Y."/>
            <person name="Jogler C."/>
        </authorList>
    </citation>
    <scope>NUCLEOTIDE SEQUENCE [LARGE SCALE GENOMIC DNA]</scope>
    <source>
        <strain evidence="11 12">Pan265</strain>
    </source>
</reference>
<evidence type="ECO:0000256" key="8">
    <source>
        <dbReference type="RuleBase" id="RU364073"/>
    </source>
</evidence>
<dbReference type="PROSITE" id="PS00933">
    <property type="entry name" value="FGGY_KINASES_1"/>
    <property type="match status" value="1"/>
</dbReference>
<dbReference type="GO" id="GO:0005997">
    <property type="term" value="P:xylulose metabolic process"/>
    <property type="evidence" value="ECO:0007669"/>
    <property type="project" value="InterPro"/>
</dbReference>
<evidence type="ECO:0000313" key="11">
    <source>
        <dbReference type="EMBL" id="QDU72234.1"/>
    </source>
</evidence>
<feature type="domain" description="Carbohydrate kinase FGGY C-terminal" evidence="10">
    <location>
        <begin position="251"/>
        <end position="433"/>
    </location>
</feature>
<dbReference type="OrthoDB" id="9805576at2"/>
<keyword evidence="3 8" id="KW-0808">Transferase</keyword>
<evidence type="ECO:0000256" key="4">
    <source>
        <dbReference type="ARBA" id="ARBA00022741"/>
    </source>
</evidence>
<dbReference type="KEGG" id="mcad:Pan265_20980"/>
<dbReference type="Pfam" id="PF02782">
    <property type="entry name" value="FGGY_C"/>
    <property type="match status" value="1"/>
</dbReference>
<dbReference type="PIRSF" id="PIRSF000538">
    <property type="entry name" value="GlpK"/>
    <property type="match status" value="1"/>
</dbReference>
<dbReference type="InterPro" id="IPR000577">
    <property type="entry name" value="Carb_kinase_FGGY"/>
</dbReference>